<keyword evidence="3" id="KW-1185">Reference proteome</keyword>
<reference evidence="3" key="2">
    <citation type="journal article" date="2017" name="Nat. Plants">
        <title>The Aegilops tauschii genome reveals multiple impacts of transposons.</title>
        <authorList>
            <person name="Zhao G."/>
            <person name="Zou C."/>
            <person name="Li K."/>
            <person name="Wang K."/>
            <person name="Li T."/>
            <person name="Gao L."/>
            <person name="Zhang X."/>
            <person name="Wang H."/>
            <person name="Yang Z."/>
            <person name="Liu X."/>
            <person name="Jiang W."/>
            <person name="Mao L."/>
            <person name="Kong X."/>
            <person name="Jiao Y."/>
            <person name="Jia J."/>
        </authorList>
    </citation>
    <scope>NUCLEOTIDE SEQUENCE [LARGE SCALE GENOMIC DNA]</scope>
    <source>
        <strain evidence="3">cv. AL8/78</strain>
    </source>
</reference>
<protein>
    <submittedName>
        <fullName evidence="2">Uncharacterized protein</fullName>
    </submittedName>
</protein>
<reference evidence="2" key="3">
    <citation type="journal article" date="2017" name="Nature">
        <title>Genome sequence of the progenitor of the wheat D genome Aegilops tauschii.</title>
        <authorList>
            <person name="Luo M.C."/>
            <person name="Gu Y.Q."/>
            <person name="Puiu D."/>
            <person name="Wang H."/>
            <person name="Twardziok S.O."/>
            <person name="Deal K.R."/>
            <person name="Huo N."/>
            <person name="Zhu T."/>
            <person name="Wang L."/>
            <person name="Wang Y."/>
            <person name="McGuire P.E."/>
            <person name="Liu S."/>
            <person name="Long H."/>
            <person name="Ramasamy R.K."/>
            <person name="Rodriguez J.C."/>
            <person name="Van S.L."/>
            <person name="Yuan L."/>
            <person name="Wang Z."/>
            <person name="Xia Z."/>
            <person name="Xiao L."/>
            <person name="Anderson O.D."/>
            <person name="Ouyang S."/>
            <person name="Liang Y."/>
            <person name="Zimin A.V."/>
            <person name="Pertea G."/>
            <person name="Qi P."/>
            <person name="Bennetzen J.L."/>
            <person name="Dai X."/>
            <person name="Dawson M.W."/>
            <person name="Muller H.G."/>
            <person name="Kugler K."/>
            <person name="Rivarola-Duarte L."/>
            <person name="Spannagl M."/>
            <person name="Mayer K.F.X."/>
            <person name="Lu F.H."/>
            <person name="Bevan M.W."/>
            <person name="Leroy P."/>
            <person name="Li P."/>
            <person name="You F.M."/>
            <person name="Sun Q."/>
            <person name="Liu Z."/>
            <person name="Lyons E."/>
            <person name="Wicker T."/>
            <person name="Salzberg S.L."/>
            <person name="Devos K.M."/>
            <person name="Dvorak J."/>
        </authorList>
    </citation>
    <scope>NUCLEOTIDE SEQUENCE [LARGE SCALE GENOMIC DNA]</scope>
    <source>
        <strain evidence="2">cv. AL8/78</strain>
    </source>
</reference>
<name>A0A453I4N9_AEGTS</name>
<dbReference type="EnsemblPlants" id="AET4Gv20444900.18">
    <property type="protein sequence ID" value="AET4Gv20444900.18"/>
    <property type="gene ID" value="AET4Gv20444900"/>
</dbReference>
<reference evidence="3" key="1">
    <citation type="journal article" date="2014" name="Science">
        <title>Ancient hybridizations among the ancestral genomes of bread wheat.</title>
        <authorList>
            <consortium name="International Wheat Genome Sequencing Consortium,"/>
            <person name="Marcussen T."/>
            <person name="Sandve S.R."/>
            <person name="Heier L."/>
            <person name="Spannagl M."/>
            <person name="Pfeifer M."/>
            <person name="Jakobsen K.S."/>
            <person name="Wulff B.B."/>
            <person name="Steuernagel B."/>
            <person name="Mayer K.F."/>
            <person name="Olsen O.A."/>
        </authorList>
    </citation>
    <scope>NUCLEOTIDE SEQUENCE [LARGE SCALE GENOMIC DNA]</scope>
    <source>
        <strain evidence="3">cv. AL8/78</strain>
    </source>
</reference>
<organism evidence="2 3">
    <name type="scientific">Aegilops tauschii subsp. strangulata</name>
    <name type="common">Goatgrass</name>
    <dbReference type="NCBI Taxonomy" id="200361"/>
    <lineage>
        <taxon>Eukaryota</taxon>
        <taxon>Viridiplantae</taxon>
        <taxon>Streptophyta</taxon>
        <taxon>Embryophyta</taxon>
        <taxon>Tracheophyta</taxon>
        <taxon>Spermatophyta</taxon>
        <taxon>Magnoliopsida</taxon>
        <taxon>Liliopsida</taxon>
        <taxon>Poales</taxon>
        <taxon>Poaceae</taxon>
        <taxon>BOP clade</taxon>
        <taxon>Pooideae</taxon>
        <taxon>Triticodae</taxon>
        <taxon>Triticeae</taxon>
        <taxon>Triticinae</taxon>
        <taxon>Aegilops</taxon>
    </lineage>
</organism>
<sequence length="67" mass="7628">MQLTTVSKSHLLICPAIGELAFFLPSTLRVLNWALCVLVMYMSDTFFFTFYIASAELGFVCARYVHE</sequence>
<proteinExistence type="predicted"/>
<reference evidence="2" key="5">
    <citation type="journal article" date="2021" name="G3 (Bethesda)">
        <title>Aegilops tauschii genome assembly Aet v5.0 features greater sequence contiguity and improved annotation.</title>
        <authorList>
            <person name="Wang L."/>
            <person name="Zhu T."/>
            <person name="Rodriguez J.C."/>
            <person name="Deal K.R."/>
            <person name="Dubcovsky J."/>
            <person name="McGuire P.E."/>
            <person name="Lux T."/>
            <person name="Spannagl M."/>
            <person name="Mayer K.F.X."/>
            <person name="Baldrich P."/>
            <person name="Meyers B.C."/>
            <person name="Huo N."/>
            <person name="Gu Y.Q."/>
            <person name="Zhou H."/>
            <person name="Devos K.M."/>
            <person name="Bennetzen J.L."/>
            <person name="Unver T."/>
            <person name="Budak H."/>
            <person name="Gulick P.J."/>
            <person name="Galiba G."/>
            <person name="Kalapos B."/>
            <person name="Nelson D.R."/>
            <person name="Li P."/>
            <person name="You F.M."/>
            <person name="Luo M.C."/>
            <person name="Dvorak J."/>
        </authorList>
    </citation>
    <scope>NUCLEOTIDE SEQUENCE [LARGE SCALE GENOMIC DNA]</scope>
    <source>
        <strain evidence="2">cv. AL8/78</strain>
    </source>
</reference>
<keyword evidence="1" id="KW-0812">Transmembrane</keyword>
<evidence type="ECO:0000256" key="1">
    <source>
        <dbReference type="SAM" id="Phobius"/>
    </source>
</evidence>
<evidence type="ECO:0000313" key="3">
    <source>
        <dbReference type="Proteomes" id="UP000015105"/>
    </source>
</evidence>
<dbReference type="AlphaFoldDB" id="A0A453I4N9"/>
<dbReference type="Gramene" id="AET4Gv20444900.18">
    <property type="protein sequence ID" value="AET4Gv20444900.18"/>
    <property type="gene ID" value="AET4Gv20444900"/>
</dbReference>
<evidence type="ECO:0000313" key="2">
    <source>
        <dbReference type="EnsemblPlants" id="AET4Gv20444900.18"/>
    </source>
</evidence>
<feature type="transmembrane region" description="Helical" evidence="1">
    <location>
        <begin position="30"/>
        <end position="53"/>
    </location>
</feature>
<keyword evidence="1" id="KW-0472">Membrane</keyword>
<keyword evidence="1" id="KW-1133">Transmembrane helix</keyword>
<accession>A0A453I4N9</accession>
<reference evidence="2" key="4">
    <citation type="submission" date="2019-03" db="UniProtKB">
        <authorList>
            <consortium name="EnsemblPlants"/>
        </authorList>
    </citation>
    <scope>IDENTIFICATION</scope>
</reference>
<dbReference type="Proteomes" id="UP000015105">
    <property type="component" value="Chromosome 4D"/>
</dbReference>